<accession>A0A8C5AKB3</accession>
<proteinExistence type="predicted"/>
<dbReference type="PANTHER" id="PTHR46791">
    <property type="entry name" value="EXPRESSED PROTEIN"/>
    <property type="match status" value="1"/>
</dbReference>
<reference evidence="1" key="2">
    <citation type="submission" date="2025-09" db="UniProtKB">
        <authorList>
            <consortium name="Ensembl"/>
        </authorList>
    </citation>
    <scope>IDENTIFICATION</scope>
</reference>
<evidence type="ECO:0000313" key="1">
    <source>
        <dbReference type="Ensembl" id="ENSGMOP00000033586.1"/>
    </source>
</evidence>
<dbReference type="PANTHER" id="PTHR46791:SF11">
    <property type="entry name" value="INTEGRASE CATALYTIC DOMAIN-CONTAINING PROTEIN"/>
    <property type="match status" value="1"/>
</dbReference>
<dbReference type="Proteomes" id="UP000694546">
    <property type="component" value="Chromosome 3"/>
</dbReference>
<dbReference type="AlphaFoldDB" id="A0A8C5AKB3"/>
<keyword evidence="2" id="KW-1185">Reference proteome</keyword>
<dbReference type="GeneTree" id="ENSGT00940000164996"/>
<organism evidence="1 2">
    <name type="scientific">Gadus morhua</name>
    <name type="common">Atlantic cod</name>
    <dbReference type="NCBI Taxonomy" id="8049"/>
    <lineage>
        <taxon>Eukaryota</taxon>
        <taxon>Metazoa</taxon>
        <taxon>Chordata</taxon>
        <taxon>Craniata</taxon>
        <taxon>Vertebrata</taxon>
        <taxon>Euteleostomi</taxon>
        <taxon>Actinopterygii</taxon>
        <taxon>Neopterygii</taxon>
        <taxon>Teleostei</taxon>
        <taxon>Neoteleostei</taxon>
        <taxon>Acanthomorphata</taxon>
        <taxon>Zeiogadaria</taxon>
        <taxon>Gadariae</taxon>
        <taxon>Gadiformes</taxon>
        <taxon>Gadoidei</taxon>
        <taxon>Gadidae</taxon>
        <taxon>Gadus</taxon>
    </lineage>
</organism>
<protein>
    <submittedName>
        <fullName evidence="1">Uncharacterized protein</fullName>
    </submittedName>
</protein>
<reference evidence="1" key="1">
    <citation type="submission" date="2025-08" db="UniProtKB">
        <authorList>
            <consortium name="Ensembl"/>
        </authorList>
    </citation>
    <scope>IDENTIFICATION</scope>
</reference>
<dbReference type="OMA" id="ERTENQC"/>
<name>A0A8C5AKB3_GADMO</name>
<sequence>DSSVLASLDWSDILATSTVSYERGSFEVHDETERESGAERTENQCAEWKTNLADHRPRNPCDCSSCGVSDRLTSVINRQPIDFEYLHFVCSQELQFLRAGAAYIDVPECVVDSLQQLSEVISAYLSQSIVPPLLDDVAVVEWSGCVGRPRLNIESQTLLNLLSTGLPLTSLSDLHGISRSTLYRRMQEHNLSVRKCYSDISDDVLDQKVRSIKARMPHAGYRLVKGSLQAMGHRISWRRVKMSLQRVDGAGIIARMVQLSCIARRTYSVPAPLSLVHIDTNHKLIRCYFSY</sequence>
<evidence type="ECO:0000313" key="2">
    <source>
        <dbReference type="Proteomes" id="UP000694546"/>
    </source>
</evidence>
<dbReference type="Ensembl" id="ENSGMOT00000056948.1">
    <property type="protein sequence ID" value="ENSGMOP00000033586.1"/>
    <property type="gene ID" value="ENSGMOG00000029070.1"/>
</dbReference>